<feature type="domain" description="IMD" evidence="2">
    <location>
        <begin position="6"/>
        <end position="263"/>
    </location>
</feature>
<feature type="region of interest" description="Disordered" evidence="1">
    <location>
        <begin position="788"/>
        <end position="967"/>
    </location>
</feature>
<protein>
    <recommendedName>
        <fullName evidence="2">IMD domain-containing protein</fullName>
    </recommendedName>
</protein>
<evidence type="ECO:0000313" key="4">
    <source>
        <dbReference type="Proteomes" id="UP001562425"/>
    </source>
</evidence>
<proteinExistence type="predicted"/>
<feature type="region of interest" description="Disordered" evidence="1">
    <location>
        <begin position="144"/>
        <end position="169"/>
    </location>
</feature>
<dbReference type="InterPro" id="IPR013606">
    <property type="entry name" value="I-BAR_dom"/>
</dbReference>
<feature type="region of interest" description="Disordered" evidence="1">
    <location>
        <begin position="1022"/>
        <end position="1067"/>
    </location>
</feature>
<feature type="region of interest" description="Disordered" evidence="1">
    <location>
        <begin position="317"/>
        <end position="337"/>
    </location>
</feature>
<evidence type="ECO:0000256" key="1">
    <source>
        <dbReference type="SAM" id="MobiDB-lite"/>
    </source>
</evidence>
<dbReference type="InterPro" id="IPR027267">
    <property type="entry name" value="AH/BAR_dom_sf"/>
</dbReference>
<evidence type="ECO:0000259" key="2">
    <source>
        <dbReference type="PROSITE" id="PS51338"/>
    </source>
</evidence>
<dbReference type="Gene3D" id="1.20.1270.60">
    <property type="entry name" value="Arfaptin homology (AH) domain/BAR domain"/>
    <property type="match status" value="1"/>
</dbReference>
<keyword evidence="4" id="KW-1185">Reference proteome</keyword>
<gene>
    <name evidence="3" type="ORF">pipiens_009399</name>
</gene>
<feature type="compositionally biased region" description="Low complexity" evidence="1">
    <location>
        <begin position="1214"/>
        <end position="1223"/>
    </location>
</feature>
<feature type="compositionally biased region" description="Low complexity" evidence="1">
    <location>
        <begin position="270"/>
        <end position="282"/>
    </location>
</feature>
<accession>A0ABD1DE88</accession>
<feature type="compositionally biased region" description="Low complexity" evidence="1">
    <location>
        <begin position="433"/>
        <end position="500"/>
    </location>
</feature>
<feature type="region of interest" description="Disordered" evidence="1">
    <location>
        <begin position="433"/>
        <end position="564"/>
    </location>
</feature>
<dbReference type="Pfam" id="PF08397">
    <property type="entry name" value="IMD"/>
    <property type="match status" value="1"/>
</dbReference>
<feature type="compositionally biased region" description="Polar residues" evidence="1">
    <location>
        <begin position="930"/>
        <end position="951"/>
    </location>
</feature>
<dbReference type="Proteomes" id="UP001562425">
    <property type="component" value="Unassembled WGS sequence"/>
</dbReference>
<comment type="caution">
    <text evidence="3">The sequence shown here is derived from an EMBL/GenBank/DDBJ whole genome shotgun (WGS) entry which is preliminary data.</text>
</comment>
<feature type="compositionally biased region" description="Low complexity" evidence="1">
    <location>
        <begin position="920"/>
        <end position="929"/>
    </location>
</feature>
<feature type="compositionally biased region" description="Polar residues" evidence="1">
    <location>
        <begin position="861"/>
        <end position="871"/>
    </location>
</feature>
<evidence type="ECO:0000313" key="3">
    <source>
        <dbReference type="EMBL" id="KAL1397888.1"/>
    </source>
</evidence>
<feature type="region of interest" description="Disordered" evidence="1">
    <location>
        <begin position="664"/>
        <end position="697"/>
    </location>
</feature>
<feature type="compositionally biased region" description="Basic residues" evidence="1">
    <location>
        <begin position="150"/>
        <end position="159"/>
    </location>
</feature>
<dbReference type="PANTHER" id="PTHR15708:SF4">
    <property type="entry name" value="FI21477P1-RELATED"/>
    <property type="match status" value="1"/>
</dbReference>
<feature type="compositionally biased region" description="Low complexity" evidence="1">
    <location>
        <begin position="1109"/>
        <end position="1128"/>
    </location>
</feature>
<dbReference type="InterPro" id="IPR030127">
    <property type="entry name" value="MTSS1/MTSS2"/>
</dbReference>
<feature type="compositionally biased region" description="Low complexity" evidence="1">
    <location>
        <begin position="1152"/>
        <end position="1177"/>
    </location>
</feature>
<dbReference type="SUPFAM" id="SSF103657">
    <property type="entry name" value="BAR/IMD domain-like"/>
    <property type="match status" value="1"/>
</dbReference>
<feature type="compositionally biased region" description="Low complexity" evidence="1">
    <location>
        <begin position="879"/>
        <end position="891"/>
    </location>
</feature>
<organism evidence="3 4">
    <name type="scientific">Culex pipiens pipiens</name>
    <name type="common">Northern house mosquito</name>
    <dbReference type="NCBI Taxonomy" id="38569"/>
    <lineage>
        <taxon>Eukaryota</taxon>
        <taxon>Metazoa</taxon>
        <taxon>Ecdysozoa</taxon>
        <taxon>Arthropoda</taxon>
        <taxon>Hexapoda</taxon>
        <taxon>Insecta</taxon>
        <taxon>Pterygota</taxon>
        <taxon>Neoptera</taxon>
        <taxon>Endopterygota</taxon>
        <taxon>Diptera</taxon>
        <taxon>Nematocera</taxon>
        <taxon>Culicoidea</taxon>
        <taxon>Culicidae</taxon>
        <taxon>Culicinae</taxon>
        <taxon>Culicini</taxon>
        <taxon>Culex</taxon>
        <taxon>Culex</taxon>
    </lineage>
</organism>
<name>A0ABD1DE88_CULPP</name>
<feature type="compositionally biased region" description="Polar residues" evidence="1">
    <location>
        <begin position="501"/>
        <end position="531"/>
    </location>
</feature>
<feature type="region of interest" description="Disordered" evidence="1">
    <location>
        <begin position="263"/>
        <end position="282"/>
    </location>
</feature>
<feature type="compositionally biased region" description="Polar residues" evidence="1">
    <location>
        <begin position="1044"/>
        <end position="1061"/>
    </location>
</feature>
<feature type="region of interest" description="Disordered" evidence="1">
    <location>
        <begin position="1107"/>
        <end position="1223"/>
    </location>
</feature>
<dbReference type="PANTHER" id="PTHR15708">
    <property type="entry name" value="ACTIN BUNDLING/MISSING IN METASTASIS-RELATED"/>
    <property type="match status" value="1"/>
</dbReference>
<feature type="compositionally biased region" description="Low complexity" evidence="1">
    <location>
        <begin position="1027"/>
        <end position="1043"/>
    </location>
</feature>
<dbReference type="PROSITE" id="PS51338">
    <property type="entry name" value="IMD"/>
    <property type="match status" value="1"/>
</dbReference>
<reference evidence="3 4" key="1">
    <citation type="submission" date="2024-05" db="EMBL/GenBank/DDBJ databases">
        <title>Culex pipiens pipiens assembly and annotation.</title>
        <authorList>
            <person name="Alout H."/>
            <person name="Durand T."/>
        </authorList>
    </citation>
    <scope>NUCLEOTIDE SEQUENCE [LARGE SCALE GENOMIC DNA]</scope>
    <source>
        <strain evidence="3">HA-2024</strain>
        <tissue evidence="3">Whole body</tissue>
    </source>
</reference>
<feature type="compositionally biased region" description="Polar residues" evidence="1">
    <location>
        <begin position="790"/>
        <end position="847"/>
    </location>
</feature>
<sequence length="1286" mass="139942">MTLLGPLSAVYKNTANAAPRTFIQTVANSSPLWDDFIAKATKLHACLRAAIQALAAYLEAFQKIADAATNSKGATKEIGTALTRVCLRHKAVETRMKTFTSAIMECLIVPLQEKLEDWKKQVAIIDKDHAKEYKRCRTELKKRSSDTLRLQKKAKKGGHHAGGGAGGQDSLHILVESSMQDVTLRRCELEEVERKSLRAIMVEERSRYCTFVNMLQPVVHDECEVMSELSHLQEAMQIIAVVTKDPAILPQASEELILESKTNMNLYPDSPGGSNSQGGCSNSLGSRKSSVCSISSINSSSSGSPGHQFQRSLSQYSPAIRLKPDRPHTISSAYEKGHQRPALTVYTFQNPEAISENNPKSPANISCRPPLPVRCSSLERPLSTASMKNANSNVPRQCPSPIPAHITKEHPQLQPTYVNMTELASMAASKITNNNTYNNNNATNQPQSGPSSTSSSSQQTSSSNSQAMQPLQMGYQQLQQQPNSPVLSSASSLISPDSSATNAISSPDVSACSTQTPQNTPQTGSPQTPIYSSSSSMVLVGTGPSDGVATGESNGGGGSTLAEGSAGIENKDILKCTGSVLEKTSMFEQQINNNQHTGAVLLNTPTRTENSGRKGEDIYKSTGLLSERDADRIDKETIEELNNLIGELDLFQKEHELRLEEHLQQPSHENGIQMASSNGNMSSNTSDSNGSDKVSISSSMNVEGLNLSLNSTSTNLAAFNYSDSQLQGCDGVDYPNTGFENPSFMHLNDSEIVVMRQNDFGKVDPENYYSQNMSEVVVLRCKDVTKSEQDGTLSGNGASNATDTNQQQRLSSFKLNSRSASPALSSFVVSRSPTPSLSIPPSNATTPTMPPSPQHSIAFPPSSNNNNFVISQNHHLHHQQQQQQQQQQHQQSHPKHFPNGATRVTRRSSINTVKPPPPVRRSSSVTPNPNLGTNNSPSLSQQSLVYTSSESLPPPPAYLLDSTAGSTPRNVAGTVKALNEIRHKPASPSVLRRAHQNLPTPQQLPTQQEQQQYATTNAYSGTLLHDPASSASSPYYTPQSQSPNAIYSSGESPNMSSNRTSKSPHHQGIYAQPKQLTSMSSFRTASPGPQKQNSGFLAQLNARIAPNKQPQQQSSPQHYQQQHQQEQPAYTYTTAPSNEPVYHRGNVPDQRSSYNNSTSSNHHHQQQQMLLQQQQQQSTAASHGMYSSGPAQHHHQQQHPQSQPNGQRDDHQMRTGSNSAANSTNLNARLAEQRLSGKAFAVRSLINSKALPDPRICHESLMDQIKRGATLKRNRTINDRSAPKIH</sequence>
<dbReference type="EMBL" id="JBEHCU010006100">
    <property type="protein sequence ID" value="KAL1397888.1"/>
    <property type="molecule type" value="Genomic_DNA"/>
</dbReference>